<organism evidence="1 2">
    <name type="scientific">Meyerozyma guilliermondii (strain ATCC 6260 / CBS 566 / DSM 6381 / JCM 1539 / NBRC 10279 / NRRL Y-324)</name>
    <name type="common">Yeast</name>
    <name type="synonym">Candida guilliermondii</name>
    <dbReference type="NCBI Taxonomy" id="294746"/>
    <lineage>
        <taxon>Eukaryota</taxon>
        <taxon>Fungi</taxon>
        <taxon>Dikarya</taxon>
        <taxon>Ascomycota</taxon>
        <taxon>Saccharomycotina</taxon>
        <taxon>Pichiomycetes</taxon>
        <taxon>Debaryomycetaceae</taxon>
        <taxon>Meyerozyma</taxon>
    </lineage>
</organism>
<name>A5DI77_PICGU</name>
<protein>
    <submittedName>
        <fullName evidence="1">Uncharacterized protein</fullName>
    </submittedName>
</protein>
<dbReference type="InParanoid" id="A5DI77"/>
<dbReference type="RefSeq" id="XP_001485248.2">
    <property type="nucleotide sequence ID" value="XM_001485198.1"/>
</dbReference>
<evidence type="ECO:0000313" key="2">
    <source>
        <dbReference type="Proteomes" id="UP000001997"/>
    </source>
</evidence>
<dbReference type="EMBL" id="CH408157">
    <property type="protein sequence ID" value="EDK38879.2"/>
    <property type="molecule type" value="Genomic_DNA"/>
</dbReference>
<reference evidence="1 2" key="1">
    <citation type="journal article" date="2009" name="Nature">
        <title>Evolution of pathogenicity and sexual reproduction in eight Candida genomes.</title>
        <authorList>
            <person name="Butler G."/>
            <person name="Rasmussen M.D."/>
            <person name="Lin M.F."/>
            <person name="Santos M.A."/>
            <person name="Sakthikumar S."/>
            <person name="Munro C.A."/>
            <person name="Rheinbay E."/>
            <person name="Grabherr M."/>
            <person name="Forche A."/>
            <person name="Reedy J.L."/>
            <person name="Agrafioti I."/>
            <person name="Arnaud M.B."/>
            <person name="Bates S."/>
            <person name="Brown A.J."/>
            <person name="Brunke S."/>
            <person name="Costanzo M.C."/>
            <person name="Fitzpatrick D.A."/>
            <person name="de Groot P.W."/>
            <person name="Harris D."/>
            <person name="Hoyer L.L."/>
            <person name="Hube B."/>
            <person name="Klis F.M."/>
            <person name="Kodira C."/>
            <person name="Lennard N."/>
            <person name="Logue M.E."/>
            <person name="Martin R."/>
            <person name="Neiman A.M."/>
            <person name="Nikolaou E."/>
            <person name="Quail M.A."/>
            <person name="Quinn J."/>
            <person name="Santos M.C."/>
            <person name="Schmitzberger F.F."/>
            <person name="Sherlock G."/>
            <person name="Shah P."/>
            <person name="Silverstein K.A."/>
            <person name="Skrzypek M.S."/>
            <person name="Soll D."/>
            <person name="Staggs R."/>
            <person name="Stansfield I."/>
            <person name="Stumpf M.P."/>
            <person name="Sudbery P.E."/>
            <person name="Srikantha T."/>
            <person name="Zeng Q."/>
            <person name="Berman J."/>
            <person name="Berriman M."/>
            <person name="Heitman J."/>
            <person name="Gow N.A."/>
            <person name="Lorenz M.C."/>
            <person name="Birren B.W."/>
            <person name="Kellis M."/>
            <person name="Cuomo C.A."/>
        </authorList>
    </citation>
    <scope>NUCLEOTIDE SEQUENCE [LARGE SCALE GENOMIC DNA]</scope>
    <source>
        <strain evidence="2">ATCC 6260 / CBS 566 / DSM 6381 / JCM 1539 / NBRC 10279 / NRRL Y-324</strain>
    </source>
</reference>
<dbReference type="VEuPathDB" id="FungiDB:PGUG_02978"/>
<proteinExistence type="predicted"/>
<sequence>MNQVPFDKIFQLVNSRFYPSFAFKVDRFVGRRRVSFSSFNALDLFKGIARLFVATLDYKNNSNIINKYHSIQGEPKLTFVSSNKRVSSIVVLILGDKQVGIGTNISHIQHDLNAGLKFYQILQLVVLIRIVHQPFHSPVNQGIIIFRNRHK</sequence>
<accession>A5DI77</accession>
<gene>
    <name evidence="1" type="ORF">PGUG_02978</name>
</gene>
<dbReference type="GeneID" id="5126987"/>
<dbReference type="Proteomes" id="UP000001997">
    <property type="component" value="Unassembled WGS sequence"/>
</dbReference>
<keyword evidence="2" id="KW-1185">Reference proteome</keyword>
<dbReference type="HOGENOM" id="CLU_1732156_0_0_1"/>
<evidence type="ECO:0000313" key="1">
    <source>
        <dbReference type="EMBL" id="EDK38879.2"/>
    </source>
</evidence>
<dbReference type="KEGG" id="pgu:PGUG_02978"/>
<dbReference type="AlphaFoldDB" id="A5DI77"/>